<dbReference type="PROSITE" id="PS50048">
    <property type="entry name" value="ZN2_CY6_FUNGAL_2"/>
    <property type="match status" value="1"/>
</dbReference>
<dbReference type="GO" id="GO:0008270">
    <property type="term" value="F:zinc ion binding"/>
    <property type="evidence" value="ECO:0007669"/>
    <property type="project" value="InterPro"/>
</dbReference>
<accession>A0A9P8NAK2</accession>
<keyword evidence="4" id="KW-0539">Nucleus</keyword>
<feature type="compositionally biased region" description="Low complexity" evidence="5">
    <location>
        <begin position="114"/>
        <end position="124"/>
    </location>
</feature>
<dbReference type="Gene3D" id="4.10.240.10">
    <property type="entry name" value="Zn(2)-C6 fungal-type DNA-binding domain"/>
    <property type="match status" value="1"/>
</dbReference>
<evidence type="ECO:0000313" key="7">
    <source>
        <dbReference type="EMBL" id="KAH1898102.1"/>
    </source>
</evidence>
<feature type="region of interest" description="Disordered" evidence="5">
    <location>
        <begin position="87"/>
        <end position="130"/>
    </location>
</feature>
<dbReference type="PANTHER" id="PTHR37534">
    <property type="entry name" value="TRANSCRIPTIONAL ACTIVATOR PROTEIN UGA3"/>
    <property type="match status" value="1"/>
</dbReference>
<evidence type="ECO:0000256" key="5">
    <source>
        <dbReference type="SAM" id="MobiDB-lite"/>
    </source>
</evidence>
<reference evidence="7" key="1">
    <citation type="submission" date="2021-08" db="EMBL/GenBank/DDBJ databases">
        <title>Global Aspergillus fumigatus from environmental and clinical sources.</title>
        <authorList>
            <person name="Barber A."/>
            <person name="Sae-Ong T."/>
        </authorList>
    </citation>
    <scope>NUCLEOTIDE SEQUENCE</scope>
    <source>
        <strain evidence="7">NRZ-2016-071</strain>
    </source>
</reference>
<dbReference type="PANTHER" id="PTHR37534:SF44">
    <property type="entry name" value="ZN(II)2CYS6 TRANSCRIPTION FACTOR (EUROFUNG)"/>
    <property type="match status" value="1"/>
</dbReference>
<keyword evidence="1" id="KW-0805">Transcription regulation</keyword>
<dbReference type="GO" id="GO:0005634">
    <property type="term" value="C:nucleus"/>
    <property type="evidence" value="ECO:0007669"/>
    <property type="project" value="TreeGrafter"/>
</dbReference>
<feature type="compositionally biased region" description="Polar residues" evidence="5">
    <location>
        <begin position="96"/>
        <end position="107"/>
    </location>
</feature>
<dbReference type="InterPro" id="IPR001138">
    <property type="entry name" value="Zn2Cys6_DnaBD"/>
</dbReference>
<evidence type="ECO:0000259" key="6">
    <source>
        <dbReference type="PROSITE" id="PS50048"/>
    </source>
</evidence>
<keyword evidence="3" id="KW-0804">Transcription</keyword>
<gene>
    <name evidence="7" type="ORF">KXV57_009744</name>
</gene>
<feature type="domain" description="Zn(2)-C6 fungal-type" evidence="6">
    <location>
        <begin position="13"/>
        <end position="41"/>
    </location>
</feature>
<dbReference type="GO" id="GO:0000976">
    <property type="term" value="F:transcription cis-regulatory region binding"/>
    <property type="evidence" value="ECO:0007669"/>
    <property type="project" value="TreeGrafter"/>
</dbReference>
<dbReference type="GO" id="GO:0045944">
    <property type="term" value="P:positive regulation of transcription by RNA polymerase II"/>
    <property type="evidence" value="ECO:0007669"/>
    <property type="project" value="TreeGrafter"/>
</dbReference>
<dbReference type="Pfam" id="PF00172">
    <property type="entry name" value="Zn_clus"/>
    <property type="match status" value="1"/>
</dbReference>
<dbReference type="SUPFAM" id="SSF57701">
    <property type="entry name" value="Zn2/Cys6 DNA-binding domain"/>
    <property type="match status" value="1"/>
</dbReference>
<protein>
    <recommendedName>
        <fullName evidence="6">Zn(2)-C6 fungal-type domain-containing protein</fullName>
    </recommendedName>
</protein>
<name>A0A9P8NAK2_ASPFM</name>
<comment type="caution">
    <text evidence="7">The sequence shown here is derived from an EMBL/GenBank/DDBJ whole genome shotgun (WGS) entry which is preliminary data.</text>
</comment>
<sequence>MSTPSRARHSHGGCWTCKAKHRKCDCARPTCQACTDQGIPCDGYEVRLRWGSGIASRGRYAGAEAPVDTSIPLRVPGRRRDRIRARRAQQEGEIRTQVTEVTSSQDYAQEDSRPSPASFSFSSPGHSKDDEQLFQDFHDEQILLKLRLPALCQKSEALYRICIALQASLSGKPAACSLEYLEVGLNKFRAELSESEGNLEDGTLTAGLLLCTIGVMHGIPWTMHLRGMYTILRMHDVEGPQKHQERGAFRAHLFEVMGIMDLPTFSIGRRHPHLGFWRRYCSPWTGGKREWKIWGPESIQAVRTEEQDEETRSYTRMQRILSMGRGGTWRRWLSGVDALVNKRMNMGKAA</sequence>
<dbReference type="Proteomes" id="UP000813423">
    <property type="component" value="Unassembled WGS sequence"/>
</dbReference>
<dbReference type="InterPro" id="IPR036864">
    <property type="entry name" value="Zn2-C6_fun-type_DNA-bd_sf"/>
</dbReference>
<proteinExistence type="predicted"/>
<dbReference type="GO" id="GO:0000981">
    <property type="term" value="F:DNA-binding transcription factor activity, RNA polymerase II-specific"/>
    <property type="evidence" value="ECO:0007669"/>
    <property type="project" value="InterPro"/>
</dbReference>
<evidence type="ECO:0000256" key="1">
    <source>
        <dbReference type="ARBA" id="ARBA00023015"/>
    </source>
</evidence>
<evidence type="ECO:0000256" key="4">
    <source>
        <dbReference type="ARBA" id="ARBA00023242"/>
    </source>
</evidence>
<dbReference type="EMBL" id="JAIBSC010000099">
    <property type="protein sequence ID" value="KAH1898102.1"/>
    <property type="molecule type" value="Genomic_DNA"/>
</dbReference>
<evidence type="ECO:0000313" key="8">
    <source>
        <dbReference type="Proteomes" id="UP000813423"/>
    </source>
</evidence>
<organism evidence="7 8">
    <name type="scientific">Aspergillus fumigatus</name>
    <name type="common">Neosartorya fumigata</name>
    <dbReference type="NCBI Taxonomy" id="746128"/>
    <lineage>
        <taxon>Eukaryota</taxon>
        <taxon>Fungi</taxon>
        <taxon>Dikarya</taxon>
        <taxon>Ascomycota</taxon>
        <taxon>Pezizomycotina</taxon>
        <taxon>Eurotiomycetes</taxon>
        <taxon>Eurotiomycetidae</taxon>
        <taxon>Eurotiales</taxon>
        <taxon>Aspergillaceae</taxon>
        <taxon>Aspergillus</taxon>
        <taxon>Aspergillus subgen. Fumigati</taxon>
    </lineage>
</organism>
<evidence type="ECO:0000256" key="3">
    <source>
        <dbReference type="ARBA" id="ARBA00023163"/>
    </source>
</evidence>
<evidence type="ECO:0000256" key="2">
    <source>
        <dbReference type="ARBA" id="ARBA00023125"/>
    </source>
</evidence>
<dbReference type="PROSITE" id="PS00463">
    <property type="entry name" value="ZN2_CY6_FUNGAL_1"/>
    <property type="match status" value="1"/>
</dbReference>
<dbReference type="CDD" id="cd00067">
    <property type="entry name" value="GAL4"/>
    <property type="match status" value="1"/>
</dbReference>
<dbReference type="SMART" id="SM00066">
    <property type="entry name" value="GAL4"/>
    <property type="match status" value="1"/>
</dbReference>
<dbReference type="AlphaFoldDB" id="A0A9P8NAK2"/>
<keyword evidence="2" id="KW-0238">DNA-binding</keyword>